<evidence type="ECO:0000313" key="1">
    <source>
        <dbReference type="EMBL" id="KAH0892446.1"/>
    </source>
</evidence>
<evidence type="ECO:0000313" key="2">
    <source>
        <dbReference type="Proteomes" id="UP000824890"/>
    </source>
</evidence>
<gene>
    <name evidence="1" type="ORF">HID58_054875</name>
</gene>
<sequence length="96" mass="11615">MWHYYLCFEDKEESILKILSRIGENHLFKWVNETWNEEILMVETRQRTLEEEFEGLRMIVSDNSEEGELQRMKLQKIMVVLELLHCFVVNFGNCVC</sequence>
<comment type="caution">
    <text evidence="1">The sequence shown here is derived from an EMBL/GenBank/DDBJ whole genome shotgun (WGS) entry which is preliminary data.</text>
</comment>
<dbReference type="EMBL" id="JAGKQM010000013">
    <property type="protein sequence ID" value="KAH0892446.1"/>
    <property type="molecule type" value="Genomic_DNA"/>
</dbReference>
<accession>A0ABQ8AK20</accession>
<name>A0ABQ8AK20_BRANA</name>
<protein>
    <submittedName>
        <fullName evidence="1">Uncharacterized protein</fullName>
    </submittedName>
</protein>
<organism evidence="1 2">
    <name type="scientific">Brassica napus</name>
    <name type="common">Rape</name>
    <dbReference type="NCBI Taxonomy" id="3708"/>
    <lineage>
        <taxon>Eukaryota</taxon>
        <taxon>Viridiplantae</taxon>
        <taxon>Streptophyta</taxon>
        <taxon>Embryophyta</taxon>
        <taxon>Tracheophyta</taxon>
        <taxon>Spermatophyta</taxon>
        <taxon>Magnoliopsida</taxon>
        <taxon>eudicotyledons</taxon>
        <taxon>Gunneridae</taxon>
        <taxon>Pentapetalae</taxon>
        <taxon>rosids</taxon>
        <taxon>malvids</taxon>
        <taxon>Brassicales</taxon>
        <taxon>Brassicaceae</taxon>
        <taxon>Brassiceae</taxon>
        <taxon>Brassica</taxon>
    </lineage>
</organism>
<reference evidence="1 2" key="1">
    <citation type="submission" date="2021-05" db="EMBL/GenBank/DDBJ databases">
        <title>Genome Assembly of Synthetic Allotetraploid Brassica napus Reveals Homoeologous Exchanges between Subgenomes.</title>
        <authorList>
            <person name="Davis J.T."/>
        </authorList>
    </citation>
    <scope>NUCLEOTIDE SEQUENCE [LARGE SCALE GENOMIC DNA]</scope>
    <source>
        <strain evidence="2">cv. Da-Ae</strain>
        <tissue evidence="1">Seedling</tissue>
    </source>
</reference>
<proteinExistence type="predicted"/>
<dbReference type="Proteomes" id="UP000824890">
    <property type="component" value="Unassembled WGS sequence"/>
</dbReference>
<keyword evidence="2" id="KW-1185">Reference proteome</keyword>